<evidence type="ECO:0000256" key="9">
    <source>
        <dbReference type="SAM" id="Phobius"/>
    </source>
</evidence>
<feature type="transmembrane region" description="Helical" evidence="9">
    <location>
        <begin position="12"/>
        <end position="30"/>
    </location>
</feature>
<evidence type="ECO:0000313" key="11">
    <source>
        <dbReference type="Proteomes" id="UP000193498"/>
    </source>
</evidence>
<reference evidence="10 11" key="1">
    <citation type="submission" date="2016-07" db="EMBL/GenBank/DDBJ databases">
        <title>Pervasive Adenine N6-methylation of Active Genes in Fungi.</title>
        <authorList>
            <consortium name="DOE Joint Genome Institute"/>
            <person name="Mondo S.J."/>
            <person name="Dannebaum R.O."/>
            <person name="Kuo R.C."/>
            <person name="Labutti K."/>
            <person name="Haridas S."/>
            <person name="Kuo A."/>
            <person name="Salamov A."/>
            <person name="Ahrendt S.R."/>
            <person name="Lipzen A."/>
            <person name="Sullivan W."/>
            <person name="Andreopoulos W.B."/>
            <person name="Clum A."/>
            <person name="Lindquist E."/>
            <person name="Daum C."/>
            <person name="Ramamoorthy G.K."/>
            <person name="Gryganskyi A."/>
            <person name="Culley D."/>
            <person name="Magnuson J.K."/>
            <person name="James T.Y."/>
            <person name="O'Malley M.A."/>
            <person name="Stajich J.E."/>
            <person name="Spatafora J.W."/>
            <person name="Visel A."/>
            <person name="Grigoriev I.V."/>
        </authorList>
    </citation>
    <scope>NUCLEOTIDE SEQUENCE [LARGE SCALE GENOMIC DNA]</scope>
    <source>
        <strain evidence="10 11">CBS 931.73</strain>
    </source>
</reference>
<evidence type="ECO:0000256" key="7">
    <source>
        <dbReference type="ARBA" id="ARBA00022989"/>
    </source>
</evidence>
<comment type="pathway">
    <text evidence="2">Glycolipid biosynthesis; glycosylphosphatidylinositol-anchor biosynthesis.</text>
</comment>
<dbReference type="GO" id="GO:0006506">
    <property type="term" value="P:GPI anchor biosynthetic process"/>
    <property type="evidence" value="ECO:0007669"/>
    <property type="project" value="UniProtKB-UniPathway"/>
</dbReference>
<comment type="similarity">
    <text evidence="3">Belongs to the PIGU family.</text>
</comment>
<evidence type="ECO:0000256" key="8">
    <source>
        <dbReference type="ARBA" id="ARBA00023136"/>
    </source>
</evidence>
<feature type="transmembrane region" description="Helical" evidence="9">
    <location>
        <begin position="223"/>
        <end position="244"/>
    </location>
</feature>
<sequence>MTAVAKTTKRTTLYVVLVGVVLRLGLAFFFQDAIKDNLTTRVEIATPVTSYKRLTEGLYLAQNGVAPYDGGVFHQAPLLLVLFQFARRLPELFSYLLYTIVDVVIALELQKISAVKELLYLNKRKLEAEAKENPNAVEENWLISALYLFNPYSVLTSLARSTIVFTNLCVILAFSTSLRGNKFWSMFWVAMAAYLSFYPIMLVFPVVMILAQGSGRSLKAVALSSAPLLVVCLGALLGVSYLLVGSWQFIPATYGVILFVSDLTPNIGLFWYFFIELFEQFRSFFLLVFQFHVFVFALPVCIRFREHPLFAGTILCGIIGIFKSYPSIGDASLYLGLLPVYHELFKYMRYNFLVANLFLYSSALAPIFWHLWIYQGSGNANFFYAITLVYGVGQIILIIDVTYAMLRREFDLDHPEHRTKLLLQK</sequence>
<feature type="transmembrane region" description="Helical" evidence="9">
    <location>
        <begin position="309"/>
        <end position="328"/>
    </location>
</feature>
<keyword evidence="4" id="KW-0337">GPI-anchor biosynthesis</keyword>
<dbReference type="Proteomes" id="UP000193498">
    <property type="component" value="Unassembled WGS sequence"/>
</dbReference>
<dbReference type="UniPathway" id="UPA00196"/>
<name>A0A1Y1XZX2_9FUNG</name>
<dbReference type="InParanoid" id="A0A1Y1XZX2"/>
<comment type="caution">
    <text evidence="10">The sequence shown here is derived from an EMBL/GenBank/DDBJ whole genome shotgun (WGS) entry which is preliminary data.</text>
</comment>
<proteinExistence type="inferred from homology"/>
<dbReference type="STRING" id="1314790.A0A1Y1XZX2"/>
<dbReference type="PANTHER" id="PTHR13121:SF0">
    <property type="entry name" value="PHOSPHATIDYLINOSITOL GLYCAN ANCHOR BIOSYNTHESIS CLASS U PROTEIN"/>
    <property type="match status" value="1"/>
</dbReference>
<feature type="transmembrane region" description="Helical" evidence="9">
    <location>
        <begin position="152"/>
        <end position="174"/>
    </location>
</feature>
<dbReference type="EMBL" id="MCFE01000353">
    <property type="protein sequence ID" value="ORX90914.1"/>
    <property type="molecule type" value="Genomic_DNA"/>
</dbReference>
<feature type="transmembrane region" description="Helical" evidence="9">
    <location>
        <begin position="256"/>
        <end position="275"/>
    </location>
</feature>
<dbReference type="OrthoDB" id="549017at2759"/>
<organism evidence="10 11">
    <name type="scientific">Basidiobolus meristosporus CBS 931.73</name>
    <dbReference type="NCBI Taxonomy" id="1314790"/>
    <lineage>
        <taxon>Eukaryota</taxon>
        <taxon>Fungi</taxon>
        <taxon>Fungi incertae sedis</taxon>
        <taxon>Zoopagomycota</taxon>
        <taxon>Entomophthoromycotina</taxon>
        <taxon>Basidiobolomycetes</taxon>
        <taxon>Basidiobolales</taxon>
        <taxon>Basidiobolaceae</taxon>
        <taxon>Basidiobolus</taxon>
    </lineage>
</organism>
<dbReference type="GO" id="GO:0042765">
    <property type="term" value="C:GPI-anchor transamidase complex"/>
    <property type="evidence" value="ECO:0007669"/>
    <property type="project" value="InterPro"/>
</dbReference>
<gene>
    <name evidence="10" type="ORF">K493DRAFT_317644</name>
</gene>
<evidence type="ECO:0000256" key="6">
    <source>
        <dbReference type="ARBA" id="ARBA00022824"/>
    </source>
</evidence>
<evidence type="ECO:0000313" key="10">
    <source>
        <dbReference type="EMBL" id="ORX90914.1"/>
    </source>
</evidence>
<feature type="transmembrane region" description="Helical" evidence="9">
    <location>
        <begin position="381"/>
        <end position="406"/>
    </location>
</feature>
<accession>A0A1Y1XZX2</accession>
<dbReference type="AlphaFoldDB" id="A0A1Y1XZX2"/>
<feature type="transmembrane region" description="Helical" evidence="9">
    <location>
        <begin position="281"/>
        <end position="302"/>
    </location>
</feature>
<keyword evidence="7 9" id="KW-1133">Transmembrane helix</keyword>
<evidence type="ECO:0000256" key="2">
    <source>
        <dbReference type="ARBA" id="ARBA00004687"/>
    </source>
</evidence>
<comment type="subcellular location">
    <subcellularLocation>
        <location evidence="1">Endoplasmic reticulum membrane</location>
        <topology evidence="1">Multi-pass membrane protein</topology>
    </subcellularLocation>
</comment>
<dbReference type="PANTHER" id="PTHR13121">
    <property type="entry name" value="GPI TRANSAMIDASE COMPONENT PIG-U"/>
    <property type="match status" value="1"/>
</dbReference>
<dbReference type="InterPro" id="IPR009600">
    <property type="entry name" value="PIG-U"/>
</dbReference>
<evidence type="ECO:0000256" key="5">
    <source>
        <dbReference type="ARBA" id="ARBA00022692"/>
    </source>
</evidence>
<keyword evidence="5 9" id="KW-0812">Transmembrane</keyword>
<evidence type="ECO:0000256" key="1">
    <source>
        <dbReference type="ARBA" id="ARBA00004477"/>
    </source>
</evidence>
<dbReference type="Pfam" id="PF06728">
    <property type="entry name" value="PIG-U"/>
    <property type="match status" value="1"/>
</dbReference>
<feature type="transmembrane region" description="Helical" evidence="9">
    <location>
        <begin position="186"/>
        <end position="211"/>
    </location>
</feature>
<evidence type="ECO:0000256" key="4">
    <source>
        <dbReference type="ARBA" id="ARBA00022502"/>
    </source>
</evidence>
<evidence type="ECO:0000256" key="3">
    <source>
        <dbReference type="ARBA" id="ARBA00010026"/>
    </source>
</evidence>
<feature type="transmembrane region" description="Helical" evidence="9">
    <location>
        <begin position="348"/>
        <end position="369"/>
    </location>
</feature>
<keyword evidence="8 9" id="KW-0472">Membrane</keyword>
<dbReference type="FunCoup" id="A0A1Y1XZX2">
    <property type="interactions" value="721"/>
</dbReference>
<keyword evidence="11" id="KW-1185">Reference proteome</keyword>
<protein>
    <submittedName>
        <fullName evidence="10">PIG-U-domain-containing protein</fullName>
    </submittedName>
</protein>
<keyword evidence="6" id="KW-0256">Endoplasmic reticulum</keyword>
<dbReference type="GO" id="GO:0016255">
    <property type="term" value="P:attachment of GPI anchor to protein"/>
    <property type="evidence" value="ECO:0007669"/>
    <property type="project" value="InterPro"/>
</dbReference>